<keyword evidence="3 18" id="KW-0696">RNA-directed RNA polymerase</keyword>
<dbReference type="GO" id="GO:0006396">
    <property type="term" value="P:RNA processing"/>
    <property type="evidence" value="ECO:0007669"/>
    <property type="project" value="InterPro"/>
</dbReference>
<dbReference type="SUPFAM" id="SSF52540">
    <property type="entry name" value="P-loop containing nucleoside triphosphate hydrolases"/>
    <property type="match status" value="1"/>
</dbReference>
<dbReference type="InterPro" id="IPR001788">
    <property type="entry name" value="RNA-dep_RNA_pol_alsuvir"/>
</dbReference>
<dbReference type="PROSITE" id="PS51657">
    <property type="entry name" value="PSRV_HELICASE"/>
    <property type="match status" value="1"/>
</dbReference>
<dbReference type="GO" id="GO:0016556">
    <property type="term" value="P:mRNA modification"/>
    <property type="evidence" value="ECO:0007669"/>
    <property type="project" value="InterPro"/>
</dbReference>
<evidence type="ECO:0000256" key="1">
    <source>
        <dbReference type="ARBA" id="ARBA00013540"/>
    </source>
</evidence>
<evidence type="ECO:0000313" key="18">
    <source>
        <dbReference type="EMBL" id="ABJ16496.1"/>
    </source>
</evidence>
<feature type="domain" description="Alphavirus-like MT" evidence="17">
    <location>
        <begin position="72"/>
        <end position="281"/>
    </location>
</feature>
<evidence type="ECO:0000256" key="14">
    <source>
        <dbReference type="ARBA" id="ARBA00047984"/>
    </source>
</evidence>
<keyword evidence="8" id="KW-0547">Nucleotide-binding</keyword>
<dbReference type="PROSITE" id="PS50507">
    <property type="entry name" value="RDRP_SSRNA_POS"/>
    <property type="match status" value="1"/>
</dbReference>
<dbReference type="GO" id="GO:0008174">
    <property type="term" value="F:mRNA methyltransferase activity"/>
    <property type="evidence" value="ECO:0007669"/>
    <property type="project" value="UniProtKB-UniRule"/>
</dbReference>
<evidence type="ECO:0000256" key="13">
    <source>
        <dbReference type="ARBA" id="ARBA00023280"/>
    </source>
</evidence>
<name>A4ZHW9_9VIRU</name>
<dbReference type="SUPFAM" id="SSF56672">
    <property type="entry name" value="DNA/RNA polymerases"/>
    <property type="match status" value="1"/>
</dbReference>
<dbReference type="Gene3D" id="3.40.50.300">
    <property type="entry name" value="P-loop containing nucleotide triphosphate hydrolases"/>
    <property type="match status" value="2"/>
</dbReference>
<dbReference type="InterPro" id="IPR027351">
    <property type="entry name" value="(+)RNA_virus_helicase_core_dom"/>
</dbReference>
<keyword evidence="6" id="KW-0808">Transferase</keyword>
<dbReference type="GO" id="GO:0005524">
    <property type="term" value="F:ATP binding"/>
    <property type="evidence" value="ECO:0007669"/>
    <property type="project" value="UniProtKB-KW"/>
</dbReference>
<dbReference type="Gene3D" id="3.30.450.420">
    <property type="match status" value="1"/>
</dbReference>
<feature type="domain" description="(+)RNA virus helicase C-terminal" evidence="16">
    <location>
        <begin position="801"/>
        <end position="1116"/>
    </location>
</feature>
<dbReference type="GO" id="GO:0052170">
    <property type="term" value="P:symbiont-mediated suppression of host innate immune response"/>
    <property type="evidence" value="ECO:0007669"/>
    <property type="project" value="UniProtKB-KW"/>
</dbReference>
<evidence type="ECO:0000256" key="11">
    <source>
        <dbReference type="ARBA" id="ARBA00022840"/>
    </source>
</evidence>
<sequence>MAYTQTATSSALLETVRGNNTLVNDLAKRRLYDTAVDEFNARDRRPKVNFSKVVSEEQTLIATKAYPEFQITFYNTQNAVHSLAGGLRSLELEYLMMQIPYGSLTYDIGGNFASHLFKGRAYVHCCMPNLDVRDIMRHEGQKDSIELYLSRLERGNKHVPNFQKEAFDRYAEMPNEVVCHDTFQTCRHSQECYTGRVYAIALHSIYDIPADEFGAALLRKNVHVCYAAFHFSENLLLEDSHVNLDEINACFQRDGDRLTFSFASESTLNYSHSYSNILKYVCKTYFPASNREVYMKEFLVTRVNTWFCKFSRIDTFLLYKGVAHKGVDSEQFYKAMEDAWHYKKTLAMCNSERILLEDSSSVNYWFPKMRDMVIVPLFDISLETSKRTRKEVLVSKDFVYTVLNHIRTYQAKALTYSNVLSFVESIRSRVIINGVTARSEWDVDKSLLQSLSMTFFLHTKLAVLKDDLLISKFALGPKTVSQHVWDEISLAFGNAFPSIKERLINRKLIKITENALEIRVPDLYVTFHDRLVSEYKMSVDMPVLDIRKKMEETEEMYNALSELSVLKNSDKFDVDVFSQMCQSLEVDPMTAAKVIVAVMSNESGLTLTFEQPTEANVALALQDSEKASDGALVVTSRDVEEPSIKGSMARGELQLAGLSGDVPESSYTRSEEIESLEQFHMATASSLIHKQMCSIVYTGPLKVQQMKNFIDSLVASLSAAVSNLVKILKDTAAIDLETRQKFGVLDVASKRWLVKPSAKNHAWGVVETHARKYHVALLEHDEFGIITCDNWRRVAVSSESVVYSDMAKLRTLRRLLKDGEPHVSSAKVVLVDGVPGCGKTKEILSRVNFEEDLILVPGRQAAEMIRRRANASGIIVATKDNVRTVDSFLMNYGKGARCQFKRLFIDEGLMLHTGCVNFLVEMSLCDIAYVYGDTQQIPYINRVTGFPYPAHFAKLEVDEVETRRTTLRCPADVTHFLNQRYEGHVMCTSSEKKSVSQEMVSGAASINPVSKPLKGKILTFTQSDKEALLSRGYADVHTVHEVQGETYADVSLVRLTPTPVSIIARDSPHVLVSLSRHTKSLKYYTVVMDPLVSIIRVLEQVSSYLLDMYKVDAGTQYQLQVDSVFKNFNLFVAAPKTGDISDMQFYYDKCLPGNSTLLNNYDAVTMKLTDISLNVKDCILDMSKSVAAPKDVKPTLIPMVRTAAEMPRQTGLLENLVAMIKRNFNSPELSGVVDIENTASLVVDKFFDSYLLKEKRKPNKNFSLFSRESLNRWIAKQEQVTIGQLADFDFVDLPAVDQYRHMIKAQPKQKLDLSIQTEYPALQTIVYHSKKINAIFGPLFSELTRQLLDSIDSSRFLFFTRKTPAQIEDFFGDLDSHVPMDVLELDVSKYDKSQNEFHCAVEYEIWRRLGLEDFLAEVWKQGHRKTTLKDYTAGIKTCLWYQRKSGDVTTFIGNTVIIASCLASMLPMEKLIKGAFCGDDSLLYFPKGCEYPDIQQAANLMWNFEAKLFKKQYGYFCGRYVIHHDRGCIVYYDPLKLISKLGAKHIKDWDHLEEFRRSLCDVAESLNNCAYYTQLDDAVGEVHKTAPPGSFVYKSLVKYLSDKVLFRSLFLDGSSC</sequence>
<dbReference type="GO" id="GO:0003968">
    <property type="term" value="F:RNA-directed RNA polymerase activity"/>
    <property type="evidence" value="ECO:0007669"/>
    <property type="project" value="UniProtKB-KW"/>
</dbReference>
<evidence type="ECO:0000259" key="17">
    <source>
        <dbReference type="PROSITE" id="PS51743"/>
    </source>
</evidence>
<dbReference type="InterPro" id="IPR027417">
    <property type="entry name" value="P-loop_NTPase"/>
</dbReference>
<evidence type="ECO:0000256" key="8">
    <source>
        <dbReference type="ARBA" id="ARBA00022741"/>
    </source>
</evidence>
<dbReference type="PROSITE" id="PS51743">
    <property type="entry name" value="ALPHAVIRUS_MT"/>
    <property type="match status" value="1"/>
</dbReference>
<dbReference type="Pfam" id="PF01443">
    <property type="entry name" value="Viral_helicase1"/>
    <property type="match status" value="1"/>
</dbReference>
<keyword evidence="5" id="KW-1090">Inhibition of host innate immune response by virus</keyword>
<feature type="domain" description="RdRp catalytic" evidence="15">
    <location>
        <begin position="1380"/>
        <end position="1493"/>
    </location>
</feature>
<dbReference type="Pfam" id="PF01660">
    <property type="entry name" value="Vmethyltransf"/>
    <property type="match status" value="1"/>
</dbReference>
<evidence type="ECO:0000259" key="16">
    <source>
        <dbReference type="PROSITE" id="PS51657"/>
    </source>
</evidence>
<dbReference type="GO" id="GO:0006351">
    <property type="term" value="P:DNA-templated transcription"/>
    <property type="evidence" value="ECO:0007669"/>
    <property type="project" value="InterPro"/>
</dbReference>
<reference evidence="18" key="1">
    <citation type="journal article" date="2007" name="Arch. Virol.">
        <title>The double-resistance-breaking Tomato mosaic virus strain ToMV1-2 contains two independent single resistance-breaking domains.</title>
        <authorList>
            <person name="Strasser M."/>
            <person name="Pfitzner A.J.P."/>
        </authorList>
    </citation>
    <scope>NUCLEOTIDE SEQUENCE</scope>
    <source>
        <strain evidence="18">ToMV1-2</strain>
    </source>
</reference>
<keyword evidence="4" id="KW-0945">Host-virus interaction</keyword>
<dbReference type="GO" id="GO:0003723">
    <property type="term" value="F:RNA binding"/>
    <property type="evidence" value="ECO:0007669"/>
    <property type="project" value="InterPro"/>
</dbReference>
<dbReference type="EMBL" id="DQ873692">
    <property type="protein sequence ID" value="ABJ16496.1"/>
    <property type="molecule type" value="Genomic_RNA"/>
</dbReference>
<dbReference type="GO" id="GO:0016787">
    <property type="term" value="F:hydrolase activity"/>
    <property type="evidence" value="ECO:0007669"/>
    <property type="project" value="UniProtKB-KW"/>
</dbReference>
<organism evidence="18">
    <name type="scientific">Tomato mosaic virus</name>
    <dbReference type="NCBI Taxonomy" id="12253"/>
    <lineage>
        <taxon>Viruses</taxon>
        <taxon>Riboviria</taxon>
        <taxon>Orthornavirae</taxon>
        <taxon>Kitrinoviricota</taxon>
        <taxon>Alsuviricetes</taxon>
        <taxon>Martellivirales</taxon>
        <taxon>Virgaviridae</taxon>
        <taxon>Tobamovirus</taxon>
        <taxon>Tobamovirus tomatotessellati</taxon>
    </lineage>
</organism>
<dbReference type="Pfam" id="PF00978">
    <property type="entry name" value="RdRP_2"/>
    <property type="match status" value="1"/>
</dbReference>
<evidence type="ECO:0000256" key="12">
    <source>
        <dbReference type="ARBA" id="ARBA00022953"/>
    </source>
</evidence>
<evidence type="ECO:0000256" key="3">
    <source>
        <dbReference type="ARBA" id="ARBA00022484"/>
    </source>
</evidence>
<evidence type="ECO:0000256" key="9">
    <source>
        <dbReference type="ARBA" id="ARBA00022801"/>
    </source>
</evidence>
<evidence type="ECO:0000256" key="2">
    <source>
        <dbReference type="ARBA" id="ARBA00022463"/>
    </source>
</evidence>
<comment type="catalytic activity">
    <reaction evidence="14">
        <text>ATP + H2O = ADP + phosphate + H(+)</text>
        <dbReference type="Rhea" id="RHEA:13065"/>
        <dbReference type="ChEBI" id="CHEBI:15377"/>
        <dbReference type="ChEBI" id="CHEBI:15378"/>
        <dbReference type="ChEBI" id="CHEBI:30616"/>
        <dbReference type="ChEBI" id="CHEBI:43474"/>
        <dbReference type="ChEBI" id="CHEBI:456216"/>
        <dbReference type="EC" id="3.6.4.13"/>
    </reaction>
</comment>
<evidence type="ECO:0000256" key="4">
    <source>
        <dbReference type="ARBA" id="ARBA00022581"/>
    </source>
</evidence>
<evidence type="ECO:0000256" key="7">
    <source>
        <dbReference type="ARBA" id="ARBA00022695"/>
    </source>
</evidence>
<dbReference type="InterPro" id="IPR047310">
    <property type="entry name" value="Virgaviridae_RdRp"/>
</dbReference>
<evidence type="ECO:0000259" key="15">
    <source>
        <dbReference type="PROSITE" id="PS50507"/>
    </source>
</evidence>
<evidence type="ECO:0000256" key="6">
    <source>
        <dbReference type="ARBA" id="ARBA00022679"/>
    </source>
</evidence>
<evidence type="ECO:0000256" key="10">
    <source>
        <dbReference type="ARBA" id="ARBA00022806"/>
    </source>
</evidence>
<protein>
    <recommendedName>
        <fullName evidence="1">Replicase large subunit</fullName>
    </recommendedName>
</protein>
<keyword evidence="13" id="KW-0899">Viral immunoevasion</keyword>
<dbReference type="InterPro" id="IPR002588">
    <property type="entry name" value="Alphavirus-like_MT_dom"/>
</dbReference>
<dbReference type="InterPro" id="IPR043502">
    <property type="entry name" value="DNA/RNA_pol_sf"/>
</dbReference>
<proteinExistence type="predicted"/>
<dbReference type="GO" id="GO:0039694">
    <property type="term" value="P:viral RNA genome replication"/>
    <property type="evidence" value="ECO:0007669"/>
    <property type="project" value="InterPro"/>
</dbReference>
<accession>A4ZHW9</accession>
<dbReference type="GO" id="GO:0003724">
    <property type="term" value="F:RNA helicase activity"/>
    <property type="evidence" value="ECO:0007669"/>
    <property type="project" value="UniProtKB-EC"/>
</dbReference>
<keyword evidence="9" id="KW-0378">Hydrolase</keyword>
<evidence type="ECO:0000256" key="5">
    <source>
        <dbReference type="ARBA" id="ARBA00022632"/>
    </source>
</evidence>
<keyword evidence="12" id="KW-0693">Viral RNA replication</keyword>
<dbReference type="InterPro" id="IPR007094">
    <property type="entry name" value="RNA-dir_pol_PSvirus"/>
</dbReference>
<keyword evidence="7" id="KW-0548">Nucleotidyltransferase</keyword>
<keyword evidence="10" id="KW-0347">Helicase</keyword>
<keyword evidence="2" id="KW-0941">Suppressor of RNA silencing</keyword>
<keyword evidence="11" id="KW-0067">ATP-binding</keyword>
<dbReference type="CDD" id="cd23251">
    <property type="entry name" value="Virgaviridae_RdRp"/>
    <property type="match status" value="1"/>
</dbReference>